<evidence type="ECO:0000313" key="3">
    <source>
        <dbReference type="Proteomes" id="UP000029964"/>
    </source>
</evidence>
<evidence type="ECO:0000313" key="2">
    <source>
        <dbReference type="EMBL" id="KFH43945.1"/>
    </source>
</evidence>
<comment type="caution">
    <text evidence="2">The sequence shown here is derived from an EMBL/GenBank/DDBJ whole genome shotgun (WGS) entry which is preliminary data.</text>
</comment>
<sequence length="61" mass="6470">MWLAERPNAGAQQSQHLDALWLNPSCTDWSDESRLAGLSRSGAGGHGSKSDAESLELVGDC</sequence>
<gene>
    <name evidence="2" type="ORF">ACRE_052880</name>
</gene>
<protein>
    <submittedName>
        <fullName evidence="2">Uncharacterized protein</fullName>
    </submittedName>
</protein>
<dbReference type="HOGENOM" id="CLU_2922063_0_0_1"/>
<proteinExistence type="predicted"/>
<dbReference type="EMBL" id="JPKY01000058">
    <property type="protein sequence ID" value="KFH43945.1"/>
    <property type="molecule type" value="Genomic_DNA"/>
</dbReference>
<name>A0A086T3L3_HAPC1</name>
<keyword evidence="3" id="KW-1185">Reference proteome</keyword>
<dbReference type="AlphaFoldDB" id="A0A086T3L3"/>
<evidence type="ECO:0000256" key="1">
    <source>
        <dbReference type="SAM" id="MobiDB-lite"/>
    </source>
</evidence>
<reference evidence="3" key="1">
    <citation type="journal article" date="2014" name="Genome Announc.">
        <title>Genome sequence and annotation of Acremonium chrysogenum, producer of the beta-lactam antibiotic cephalosporin C.</title>
        <authorList>
            <person name="Terfehr D."/>
            <person name="Dahlmann T.A."/>
            <person name="Specht T."/>
            <person name="Zadra I."/>
            <person name="Kuernsteiner H."/>
            <person name="Kueck U."/>
        </authorList>
    </citation>
    <scope>NUCLEOTIDE SEQUENCE [LARGE SCALE GENOMIC DNA]</scope>
    <source>
        <strain evidence="3">ATCC 11550 / CBS 779.69 / DSM 880 / IAM 14645 / JCM 23072 / IMI 49137</strain>
    </source>
</reference>
<dbReference type="Proteomes" id="UP000029964">
    <property type="component" value="Unassembled WGS sequence"/>
</dbReference>
<accession>A0A086T3L3</accession>
<feature type="region of interest" description="Disordered" evidence="1">
    <location>
        <begin position="37"/>
        <end position="61"/>
    </location>
</feature>
<organism evidence="2 3">
    <name type="scientific">Hapsidospora chrysogenum (strain ATCC 11550 / CBS 779.69 / DSM 880 / IAM 14645 / JCM 23072 / IMI 49137)</name>
    <name type="common">Acremonium chrysogenum</name>
    <dbReference type="NCBI Taxonomy" id="857340"/>
    <lineage>
        <taxon>Eukaryota</taxon>
        <taxon>Fungi</taxon>
        <taxon>Dikarya</taxon>
        <taxon>Ascomycota</taxon>
        <taxon>Pezizomycotina</taxon>
        <taxon>Sordariomycetes</taxon>
        <taxon>Hypocreomycetidae</taxon>
        <taxon>Hypocreales</taxon>
        <taxon>Bionectriaceae</taxon>
        <taxon>Hapsidospora</taxon>
    </lineage>
</organism>